<evidence type="ECO:0000313" key="2">
    <source>
        <dbReference type="EMBL" id="ALO63483.1"/>
    </source>
</evidence>
<dbReference type="RefSeq" id="YP_009185159.1">
    <property type="nucleotide sequence ID" value="NC_028585.1"/>
</dbReference>
<protein>
    <submittedName>
        <fullName evidence="2">Putative reverse transcriptase, intron maturase and HNH endonuclease</fullName>
    </submittedName>
</protein>
<dbReference type="Pfam" id="PF21368">
    <property type="entry name" value="AI2M-like_HNH"/>
    <property type="match status" value="1"/>
</dbReference>
<accession>A0A0S2LQ03</accession>
<dbReference type="GO" id="GO:0004519">
    <property type="term" value="F:endonuclease activity"/>
    <property type="evidence" value="ECO:0007669"/>
    <property type="project" value="UniProtKB-KW"/>
</dbReference>
<dbReference type="PROSITE" id="PS50878">
    <property type="entry name" value="RT_POL"/>
    <property type="match status" value="1"/>
</dbReference>
<keyword evidence="2" id="KW-0695">RNA-directed DNA polymerase</keyword>
<dbReference type="GO" id="GO:0005739">
    <property type="term" value="C:mitochondrion"/>
    <property type="evidence" value="ECO:0007669"/>
    <property type="project" value="UniProtKB-ARBA"/>
</dbReference>
<dbReference type="PANTHER" id="PTHR34047">
    <property type="entry name" value="NUCLEAR INTRON MATURASE 1, MITOCHONDRIAL-RELATED"/>
    <property type="match status" value="1"/>
</dbReference>
<keyword evidence="2" id="KW-0548">Nucleotidyltransferase</keyword>
<dbReference type="Pfam" id="PF00078">
    <property type="entry name" value="RVT_1"/>
    <property type="match status" value="1"/>
</dbReference>
<dbReference type="InterPro" id="IPR049030">
    <property type="entry name" value="AI2M-like_HNH"/>
</dbReference>
<dbReference type="EMBL" id="KT625420">
    <property type="protein sequence ID" value="ALO63483.1"/>
    <property type="molecule type" value="Genomic_DNA"/>
</dbReference>
<dbReference type="GO" id="GO:0006397">
    <property type="term" value="P:mRNA processing"/>
    <property type="evidence" value="ECO:0007669"/>
    <property type="project" value="InterPro"/>
</dbReference>
<dbReference type="SUPFAM" id="SSF56672">
    <property type="entry name" value="DNA/RNA polymerases"/>
    <property type="match status" value="1"/>
</dbReference>
<geneLocation type="chloroplast" evidence="2"/>
<dbReference type="CDD" id="cd01651">
    <property type="entry name" value="RT_G2_intron"/>
    <property type="match status" value="1"/>
</dbReference>
<keyword evidence="2" id="KW-0540">Nuclease</keyword>
<keyword evidence="2" id="KW-0378">Hydrolase</keyword>
<dbReference type="PANTHER" id="PTHR34047:SF2">
    <property type="entry name" value="NUCLEAR INTRON MATURASE 1, MITOCHONDRIAL"/>
    <property type="match status" value="1"/>
</dbReference>
<proteinExistence type="predicted"/>
<dbReference type="InterPro" id="IPR000477">
    <property type="entry name" value="RT_dom"/>
</dbReference>
<keyword evidence="2" id="KW-0150">Chloroplast</keyword>
<dbReference type="InterPro" id="IPR043502">
    <property type="entry name" value="DNA/RNA_pol_sf"/>
</dbReference>
<dbReference type="Pfam" id="PF01348">
    <property type="entry name" value="Intron_maturas2"/>
    <property type="match status" value="1"/>
</dbReference>
<reference evidence="2" key="1">
    <citation type="journal article" date="2015" name="BMC Evol. Biol.">
        <title>Chloroplast phylogenomic analysis of chlorophyte green algae identifies a novel lineage sister to the Sphaeropleales (Chlorophyceae).</title>
        <authorList>
            <person name="Lemieux C."/>
            <person name="Vincent A.T."/>
            <person name="Labarre A."/>
            <person name="Otis C."/>
            <person name="Turmel M."/>
        </authorList>
    </citation>
    <scope>NUCLEOTIDE SEQUENCE</scope>
</reference>
<dbReference type="InterPro" id="IPR051083">
    <property type="entry name" value="GrpII_Intron_Splice-Mob/Def"/>
</dbReference>
<organism evidence="2">
    <name type="scientific">Staurocarteria cerasiformis</name>
    <name type="common">Green alga</name>
    <name type="synonym">Carteria cerasiformis</name>
    <dbReference type="NCBI Taxonomy" id="69401"/>
    <lineage>
        <taxon>Eukaryota</taxon>
        <taxon>Viridiplantae</taxon>
        <taxon>Chlorophyta</taxon>
        <taxon>core chlorophytes</taxon>
        <taxon>Chlorophyceae</taxon>
        <taxon>CS clade</taxon>
        <taxon>Chlamydomonadales</taxon>
        <taxon>Chlamydomonadaceae</taxon>
        <taxon>Staurocarteria</taxon>
    </lineage>
</organism>
<sequence length="892" mass="103863">MKKLIKRNFSNKTIRIVQKKRIRSIIIFDKKIAIFGTKMKYYEALASDMTRISFREREKKRLSTCRKERVTDLIDAYNLKLDEMSQGVFNTLQGLYKKNKEAAFSGKDPPINSNLLYLVSSLPLLTTAYRKIRGNKGALTLAYTLSEDRYNRTNSWQKSYLNKTFRSPDGISKEILIETSRLLRKGAAKQPRGESSRRIYVDKPGRPGALRPITIPPFMDRVVQTAILMVLEAIYEPWFEKLNCSFGFRPRKGVHDAIYSLANNGSRGFFSAIEGDIKGAYDLVCKSTMISILQRTIKDRKFIDLISKRLDYEFFDTVKNKHVVEPLGVPQGGIDSPYLWNIYMANFDEFVFSKTNEIFDRLNKHGSPNRRLGTRQAPSERRRLERSRTTLRWMVRVLNKFPNQEDAPIISTVFQKKSVPGFEVDPKELHYLGKFLKEASGDIRLNKGVNVSSLKFNLIKMNRKKTHEFFKFPPSEPSRRLLRFKYVRYADDWILLSNAPLYVMNQLKSIFADFLKDQLRATLSDEKTLITDIRKSPAHFLGFQIQAPSHYGVGRYMKGNRLIKANVSGKEVYFLPDKQRIINRLHMKGYCTENGLLRCLRKYLGFRMWKPSLSSKDTMQYLEAFVITTRNLLITRVSNYLGWVYIIRYSCIKTLAQKYSTSIGGLFKRLGHKFSRSEDNNSRTIAVTVNQVIKGKTYQKTWRLLTLKELIKSAREINRSSSTEDVATRYWSLVKGIPPTYDPSSGSFATVKDDNFLDKIKMVNLRTSASFDLPCCMCGSSDNINMHHLKHVRHTKYELIPREQFWARTMSLRNRKQIPLCRECHMNVVHRGKYGGMKLSTYVPRVMYDNRLITIEGHINSDRIEKLYSKTLQDKRWLLQHQSSHQHQNDYE</sequence>
<keyword evidence="2" id="KW-0934">Plastid</keyword>
<dbReference type="InterPro" id="IPR024937">
    <property type="entry name" value="Domain_X"/>
</dbReference>
<feature type="domain" description="Reverse transcriptase" evidence="1">
    <location>
        <begin position="182"/>
        <end position="545"/>
    </location>
</feature>
<keyword evidence="2" id="KW-0255">Endonuclease</keyword>
<name>A0A0S2LQ03_STACE</name>
<evidence type="ECO:0000259" key="1">
    <source>
        <dbReference type="PROSITE" id="PS50878"/>
    </source>
</evidence>
<keyword evidence="2" id="KW-0808">Transferase</keyword>
<dbReference type="GeneID" id="26378921"/>
<dbReference type="GO" id="GO:0003964">
    <property type="term" value="F:RNA-directed DNA polymerase activity"/>
    <property type="evidence" value="ECO:0007669"/>
    <property type="project" value="UniProtKB-KW"/>
</dbReference>
<dbReference type="AlphaFoldDB" id="A0A0S2LQ03"/>
<gene>
    <name evidence="2" type="primary">orf892</name>
</gene>